<keyword evidence="5" id="KW-1185">Reference proteome</keyword>
<feature type="compositionally biased region" description="Basic and acidic residues" evidence="3">
    <location>
        <begin position="143"/>
        <end position="159"/>
    </location>
</feature>
<dbReference type="PANTHER" id="PTHR22691">
    <property type="entry name" value="YEAST SPT2-RELATED"/>
    <property type="match status" value="1"/>
</dbReference>
<evidence type="ECO:0000256" key="1">
    <source>
        <dbReference type="ARBA" id="ARBA00006461"/>
    </source>
</evidence>
<evidence type="ECO:0000313" key="4">
    <source>
        <dbReference type="EMBL" id="KAJ0967050.1"/>
    </source>
</evidence>
<feature type="compositionally biased region" description="Basic and acidic residues" evidence="3">
    <location>
        <begin position="35"/>
        <end position="45"/>
    </location>
</feature>
<evidence type="ECO:0000256" key="2">
    <source>
        <dbReference type="ARBA" id="ARBA00023054"/>
    </source>
</evidence>
<evidence type="ECO:0008006" key="6">
    <source>
        <dbReference type="Google" id="ProtNLM"/>
    </source>
</evidence>
<feature type="compositionally biased region" description="Basic and acidic residues" evidence="3">
    <location>
        <begin position="337"/>
        <end position="346"/>
    </location>
</feature>
<feature type="compositionally biased region" description="Low complexity" evidence="3">
    <location>
        <begin position="184"/>
        <end position="193"/>
    </location>
</feature>
<feature type="compositionally biased region" description="Basic residues" evidence="3">
    <location>
        <begin position="426"/>
        <end position="437"/>
    </location>
</feature>
<feature type="compositionally biased region" description="Basic and acidic residues" evidence="3">
    <location>
        <begin position="1"/>
        <end position="13"/>
    </location>
</feature>
<accession>A0A9D5H8D8</accession>
<keyword evidence="2" id="KW-0175">Coiled coil</keyword>
<dbReference type="GO" id="GO:0006360">
    <property type="term" value="P:transcription by RNA polymerase I"/>
    <property type="evidence" value="ECO:0007669"/>
    <property type="project" value="TreeGrafter"/>
</dbReference>
<dbReference type="SMART" id="SM00784">
    <property type="entry name" value="SPT2"/>
    <property type="match status" value="1"/>
</dbReference>
<feature type="compositionally biased region" description="Basic and acidic residues" evidence="3">
    <location>
        <begin position="73"/>
        <end position="82"/>
    </location>
</feature>
<feature type="compositionally biased region" description="Acidic residues" evidence="3">
    <location>
        <begin position="14"/>
        <end position="34"/>
    </location>
</feature>
<comment type="caution">
    <text evidence="4">The sequence shown here is derived from an EMBL/GenBank/DDBJ whole genome shotgun (WGS) entry which is preliminary data.</text>
</comment>
<feature type="region of interest" description="Disordered" evidence="3">
    <location>
        <begin position="111"/>
        <end position="263"/>
    </location>
</feature>
<comment type="similarity">
    <text evidence="1">Belongs to the SPT2 family.</text>
</comment>
<reference evidence="4" key="2">
    <citation type="journal article" date="2022" name="Hortic Res">
        <title>The genome of Dioscorea zingiberensis sheds light on the biosynthesis, origin and evolution of the medicinally important diosgenin saponins.</title>
        <authorList>
            <person name="Li Y."/>
            <person name="Tan C."/>
            <person name="Li Z."/>
            <person name="Guo J."/>
            <person name="Li S."/>
            <person name="Chen X."/>
            <person name="Wang C."/>
            <person name="Dai X."/>
            <person name="Yang H."/>
            <person name="Song W."/>
            <person name="Hou L."/>
            <person name="Xu J."/>
            <person name="Tong Z."/>
            <person name="Xu A."/>
            <person name="Yuan X."/>
            <person name="Wang W."/>
            <person name="Yang Q."/>
            <person name="Chen L."/>
            <person name="Sun Z."/>
            <person name="Wang K."/>
            <person name="Pan B."/>
            <person name="Chen J."/>
            <person name="Bao Y."/>
            <person name="Liu F."/>
            <person name="Qi X."/>
            <person name="Gang D.R."/>
            <person name="Wen J."/>
            <person name="Li J."/>
        </authorList>
    </citation>
    <scope>NUCLEOTIDE SEQUENCE</scope>
    <source>
        <strain evidence="4">Dzin_1.0</strain>
    </source>
</reference>
<sequence>MRGYERDYDRDGYEQDAYDDYDEEEDGGEEEEEEERKPTKEEQDFLKLREQLKERFRRNLKKESSKVLGHTSRSLDQRKTANDKFGSFFGPSQPAIAQRVIEESRSIRETQHIAAKVQSSSSNSKKNPASISSGMKMNQRPKVVNEIKKKAQTLKDSRDYSFLLSDDADMPVPEKDQSAPRMTSGSSSDGRSSQAPSRNKLPINKPARQGVMGHDSRNSASTNRPMLAKGSSVKEALVNRPRLPSSESRKVVGNVSGRPAGKILPSKLTTQAVVTNRPPPKVANALSLEKKISAKPQLTTQNHFSAHRKVSQVPDKVLTTKRQPEISLKHQPPKRNPLRDVHEERLKKKPPKRRSYSDDEGEEAINMIRQMFRYDPRRFSDMDGDDSDMEVGFDSIQKEERKSAKIAKMEDEEQLRLIEEEERRERMRKKQKLSHHR</sequence>
<feature type="region of interest" description="Disordered" evidence="3">
    <location>
        <begin position="376"/>
        <end position="437"/>
    </location>
</feature>
<dbReference type="GO" id="GO:0003677">
    <property type="term" value="F:DNA binding"/>
    <property type="evidence" value="ECO:0007669"/>
    <property type="project" value="TreeGrafter"/>
</dbReference>
<evidence type="ECO:0000256" key="3">
    <source>
        <dbReference type="SAM" id="MobiDB-lite"/>
    </source>
</evidence>
<proteinExistence type="inferred from homology"/>
<feature type="region of interest" description="Disordered" evidence="3">
    <location>
        <begin position="59"/>
        <end position="90"/>
    </location>
</feature>
<dbReference type="OrthoDB" id="6259853at2759"/>
<dbReference type="InterPro" id="IPR013256">
    <property type="entry name" value="Chromatin_SPT2"/>
</dbReference>
<reference evidence="4" key="1">
    <citation type="submission" date="2021-03" db="EMBL/GenBank/DDBJ databases">
        <authorList>
            <person name="Li Z."/>
            <person name="Yang C."/>
        </authorList>
    </citation>
    <scope>NUCLEOTIDE SEQUENCE</scope>
    <source>
        <strain evidence="4">Dzin_1.0</strain>
        <tissue evidence="4">Leaf</tissue>
    </source>
</reference>
<evidence type="ECO:0000313" key="5">
    <source>
        <dbReference type="Proteomes" id="UP001085076"/>
    </source>
</evidence>
<feature type="compositionally biased region" description="Low complexity" evidence="3">
    <location>
        <begin position="119"/>
        <end position="133"/>
    </location>
</feature>
<dbReference type="GO" id="GO:0005730">
    <property type="term" value="C:nucleolus"/>
    <property type="evidence" value="ECO:0007669"/>
    <property type="project" value="TreeGrafter"/>
</dbReference>
<organism evidence="4 5">
    <name type="scientific">Dioscorea zingiberensis</name>
    <dbReference type="NCBI Taxonomy" id="325984"/>
    <lineage>
        <taxon>Eukaryota</taxon>
        <taxon>Viridiplantae</taxon>
        <taxon>Streptophyta</taxon>
        <taxon>Embryophyta</taxon>
        <taxon>Tracheophyta</taxon>
        <taxon>Spermatophyta</taxon>
        <taxon>Magnoliopsida</taxon>
        <taxon>Liliopsida</taxon>
        <taxon>Dioscoreales</taxon>
        <taxon>Dioscoreaceae</taxon>
        <taxon>Dioscorea</taxon>
    </lineage>
</organism>
<name>A0A9D5H8D8_9LILI</name>
<dbReference type="GO" id="GO:0042393">
    <property type="term" value="F:histone binding"/>
    <property type="evidence" value="ECO:0007669"/>
    <property type="project" value="TreeGrafter"/>
</dbReference>
<feature type="region of interest" description="Disordered" evidence="3">
    <location>
        <begin position="301"/>
        <end position="363"/>
    </location>
</feature>
<feature type="region of interest" description="Disordered" evidence="3">
    <location>
        <begin position="1"/>
        <end position="45"/>
    </location>
</feature>
<dbReference type="PANTHER" id="PTHR22691:SF8">
    <property type="entry name" value="PROTEIN SPT2 HOMOLOG"/>
    <property type="match status" value="1"/>
</dbReference>
<dbReference type="GO" id="GO:0006334">
    <property type="term" value="P:nucleosome assembly"/>
    <property type="evidence" value="ECO:0007669"/>
    <property type="project" value="TreeGrafter"/>
</dbReference>
<protein>
    <recommendedName>
        <fullName evidence="6">SPT2 chromatin protein</fullName>
    </recommendedName>
</protein>
<dbReference type="AlphaFoldDB" id="A0A9D5H8D8"/>
<gene>
    <name evidence="4" type="ORF">J5N97_023967</name>
</gene>
<dbReference type="Proteomes" id="UP001085076">
    <property type="component" value="Miscellaneous, Linkage group lg07"/>
</dbReference>
<dbReference type="EMBL" id="JAGGNH010000007">
    <property type="protein sequence ID" value="KAJ0967050.1"/>
    <property type="molecule type" value="Genomic_DNA"/>
</dbReference>
<feature type="compositionally biased region" description="Basic and acidic residues" evidence="3">
    <location>
        <begin position="396"/>
        <end position="425"/>
    </location>
</feature>
<dbReference type="Pfam" id="PF08243">
    <property type="entry name" value="SPT2"/>
    <property type="match status" value="1"/>
</dbReference>
<feature type="compositionally biased region" description="Acidic residues" evidence="3">
    <location>
        <begin position="382"/>
        <end position="391"/>
    </location>
</feature>